<dbReference type="RefSeq" id="WP_087618909.1">
    <property type="nucleotide sequence ID" value="NZ_NEXX01000001.1"/>
</dbReference>
<evidence type="ECO:0000313" key="2">
    <source>
        <dbReference type="Proteomes" id="UP000196536"/>
    </source>
</evidence>
<dbReference type="OrthoDB" id="6862936at2"/>
<gene>
    <name evidence="1" type="ORF">CAP51_01200</name>
</gene>
<organism evidence="1 2">
    <name type="scientific">Acinetobacter populi</name>
    <dbReference type="NCBI Taxonomy" id="1582270"/>
    <lineage>
        <taxon>Bacteria</taxon>
        <taxon>Pseudomonadati</taxon>
        <taxon>Pseudomonadota</taxon>
        <taxon>Gammaproteobacteria</taxon>
        <taxon>Moraxellales</taxon>
        <taxon>Moraxellaceae</taxon>
        <taxon>Acinetobacter</taxon>
    </lineage>
</organism>
<dbReference type="AlphaFoldDB" id="A0A1Z9Z1G3"/>
<dbReference type="EMBL" id="NEXX01000001">
    <property type="protein sequence ID" value="OUY08267.1"/>
    <property type="molecule type" value="Genomic_DNA"/>
</dbReference>
<name>A0A1Z9Z1G3_9GAMM</name>
<sequence length="385" mass="45158">MSTTQIYMTNEDIKGWIDDIKNDNALVLTGLEGEDCYGIGPYFSCYILHDEAEVHNLIKKIVRLFHCFSEIKNEDWTWVLNPAKDIMVEIDKFDIVTLEQQCLKEYEKEDFVSFSATCSDETVFSSAVWGFEFTIDNSDICYATFKVNFRYAWYLASHQNREIWHDFINECIQSLKPMHAYSGFEIASAPLGREGGFERNTLERIAADYFYGLDIDHPMKMGFHTHFKTNGYIDYQGLGSGIRTPVWSFMLAPYWLKQLGMTWQQVIDYFAPYPQVKISQYIYDDHRVGLWIQLGELDLYPVEEGLPPLLVYANKLIRPIRCDHLELTIYDRWEDDPNPFFDYESGVAWMRRFDVAEDVEQYNKTKEIPETLRALPEDICPKTGW</sequence>
<dbReference type="Proteomes" id="UP000196536">
    <property type="component" value="Unassembled WGS sequence"/>
</dbReference>
<dbReference type="InterPro" id="IPR021815">
    <property type="entry name" value="TsiV"/>
</dbReference>
<dbReference type="Pfam" id="PF11876">
    <property type="entry name" value="TsiV"/>
    <property type="match status" value="1"/>
</dbReference>
<evidence type="ECO:0008006" key="3">
    <source>
        <dbReference type="Google" id="ProtNLM"/>
    </source>
</evidence>
<keyword evidence="2" id="KW-1185">Reference proteome</keyword>
<comment type="caution">
    <text evidence="1">The sequence shown here is derived from an EMBL/GenBank/DDBJ whole genome shotgun (WGS) entry which is preliminary data.</text>
</comment>
<proteinExistence type="predicted"/>
<protein>
    <recommendedName>
        <fullName evidence="3">DUF3396 domain-containing protein</fullName>
    </recommendedName>
</protein>
<accession>A0A1Z9Z1G3</accession>
<reference evidence="1 2" key="1">
    <citation type="submission" date="2017-05" db="EMBL/GenBank/DDBJ databases">
        <title>Acinetobacter populi ANC 5415 (= PBJ7), whole genome shotgun sequencing project.</title>
        <authorList>
            <person name="Nemec A."/>
            <person name="Radolfova-Krizova L."/>
        </authorList>
    </citation>
    <scope>NUCLEOTIDE SEQUENCE [LARGE SCALE GENOMIC DNA]</scope>
    <source>
        <strain evidence="1 2">PBJ7</strain>
    </source>
</reference>
<evidence type="ECO:0000313" key="1">
    <source>
        <dbReference type="EMBL" id="OUY08267.1"/>
    </source>
</evidence>